<dbReference type="GeneID" id="33571419"/>
<dbReference type="STRING" id="64571.A0A1Y2H5H8"/>
<dbReference type="Proteomes" id="UP000193648">
    <property type="component" value="Unassembled WGS sequence"/>
</dbReference>
<feature type="transmembrane region" description="Helical" evidence="6">
    <location>
        <begin position="12"/>
        <end position="37"/>
    </location>
</feature>
<keyword evidence="4 6" id="KW-0472">Membrane</keyword>
<evidence type="ECO:0000256" key="6">
    <source>
        <dbReference type="SAM" id="Phobius"/>
    </source>
</evidence>
<dbReference type="Pfam" id="PF00335">
    <property type="entry name" value="Tetraspanin"/>
    <property type="match status" value="1"/>
</dbReference>
<dbReference type="PANTHER" id="PTHR19282">
    <property type="entry name" value="TETRASPANIN"/>
    <property type="match status" value="1"/>
</dbReference>
<name>A0A1Y2H5H8_9FUNG</name>
<reference evidence="7 8" key="1">
    <citation type="submission" date="2016-07" db="EMBL/GenBank/DDBJ databases">
        <title>Pervasive Adenine N6-methylation of Active Genes in Fungi.</title>
        <authorList>
            <consortium name="DOE Joint Genome Institute"/>
            <person name="Mondo S.J."/>
            <person name="Dannebaum R.O."/>
            <person name="Kuo R.C."/>
            <person name="Labutti K."/>
            <person name="Haridas S."/>
            <person name="Kuo A."/>
            <person name="Salamov A."/>
            <person name="Ahrendt S.R."/>
            <person name="Lipzen A."/>
            <person name="Sullivan W."/>
            <person name="Andreopoulos W.B."/>
            <person name="Clum A."/>
            <person name="Lindquist E."/>
            <person name="Daum C."/>
            <person name="Ramamoorthy G.K."/>
            <person name="Gryganskyi A."/>
            <person name="Culley D."/>
            <person name="Magnuson J.K."/>
            <person name="James T.Y."/>
            <person name="O'Malley M.A."/>
            <person name="Stajich J.E."/>
            <person name="Spatafora J.W."/>
            <person name="Visel A."/>
            <person name="Grigoriev I.V."/>
        </authorList>
    </citation>
    <scope>NUCLEOTIDE SEQUENCE [LARGE SCALE GENOMIC DNA]</scope>
    <source>
        <strain evidence="7 8">NRRL 3116</strain>
    </source>
</reference>
<feature type="compositionally biased region" description="Basic and acidic residues" evidence="5">
    <location>
        <begin position="230"/>
        <end position="240"/>
    </location>
</feature>
<evidence type="ECO:0000256" key="3">
    <source>
        <dbReference type="ARBA" id="ARBA00022989"/>
    </source>
</evidence>
<organism evidence="7 8">
    <name type="scientific">Lobosporangium transversale</name>
    <dbReference type="NCBI Taxonomy" id="64571"/>
    <lineage>
        <taxon>Eukaryota</taxon>
        <taxon>Fungi</taxon>
        <taxon>Fungi incertae sedis</taxon>
        <taxon>Mucoromycota</taxon>
        <taxon>Mortierellomycotina</taxon>
        <taxon>Mortierellomycetes</taxon>
        <taxon>Mortierellales</taxon>
        <taxon>Mortierellaceae</taxon>
        <taxon>Lobosporangium</taxon>
    </lineage>
</organism>
<evidence type="ECO:0000256" key="4">
    <source>
        <dbReference type="ARBA" id="ARBA00023136"/>
    </source>
</evidence>
<keyword evidence="8" id="KW-1185">Reference proteome</keyword>
<dbReference type="OrthoDB" id="71600at2759"/>
<evidence type="ECO:0000256" key="2">
    <source>
        <dbReference type="ARBA" id="ARBA00022692"/>
    </source>
</evidence>
<dbReference type="PRINTS" id="PR00259">
    <property type="entry name" value="TMFOUR"/>
</dbReference>
<keyword evidence="2 6" id="KW-0812">Transmembrane</keyword>
<dbReference type="InParanoid" id="A0A1Y2H5H8"/>
<dbReference type="AlphaFoldDB" id="A0A1Y2H5H8"/>
<sequence length="260" mass="29010">MNHTRLYQYPARLFILGLNVVAMVSSVGLTAVGIFGLSDSTRVLIESEALSWILIILSLIILLISMLGCAAALSGSKRTLAIYGVLVSFLVLLQLGLIIFALTQHDRVDLILDKAWERAYDRDPLLLQDLETRFHCCGFASVDDRAVPKDPSVTCRVSPAFGYTVPCKERLRESYLRHEASLLSVTGGTQFLQILALAATVVLWLQLPRDNEVEQLYRTEHSQRLLQGLRQEDQEQRQYRESSAVQGEDRIIGSQYGSAG</sequence>
<dbReference type="InterPro" id="IPR018499">
    <property type="entry name" value="Tetraspanin/Peripherin"/>
</dbReference>
<dbReference type="GO" id="GO:0016020">
    <property type="term" value="C:membrane"/>
    <property type="evidence" value="ECO:0007669"/>
    <property type="project" value="UniProtKB-SubCell"/>
</dbReference>
<evidence type="ECO:0000313" key="7">
    <source>
        <dbReference type="EMBL" id="ORZ28963.1"/>
    </source>
</evidence>
<evidence type="ECO:0000313" key="8">
    <source>
        <dbReference type="Proteomes" id="UP000193648"/>
    </source>
</evidence>
<feature type="region of interest" description="Disordered" evidence="5">
    <location>
        <begin position="229"/>
        <end position="260"/>
    </location>
</feature>
<comment type="caution">
    <text evidence="7">The sequence shown here is derived from an EMBL/GenBank/DDBJ whole genome shotgun (WGS) entry which is preliminary data.</text>
</comment>
<accession>A0A1Y2H5H8</accession>
<feature type="transmembrane region" description="Helical" evidence="6">
    <location>
        <begin position="49"/>
        <end position="73"/>
    </location>
</feature>
<keyword evidence="3 6" id="KW-1133">Transmembrane helix</keyword>
<dbReference type="PANTHER" id="PTHR19282:SF452">
    <property type="entry name" value="LD03691P"/>
    <property type="match status" value="1"/>
</dbReference>
<feature type="transmembrane region" description="Helical" evidence="6">
    <location>
        <begin position="80"/>
        <end position="102"/>
    </location>
</feature>
<dbReference type="RefSeq" id="XP_021886636.1">
    <property type="nucleotide sequence ID" value="XM_022029576.1"/>
</dbReference>
<dbReference type="EMBL" id="MCFF01000001">
    <property type="protein sequence ID" value="ORZ28963.1"/>
    <property type="molecule type" value="Genomic_DNA"/>
</dbReference>
<evidence type="ECO:0000256" key="1">
    <source>
        <dbReference type="ARBA" id="ARBA00004141"/>
    </source>
</evidence>
<gene>
    <name evidence="7" type="ORF">BCR41DRAFT_418052</name>
</gene>
<comment type="subcellular location">
    <subcellularLocation>
        <location evidence="1">Membrane</location>
        <topology evidence="1">Multi-pass membrane protein</topology>
    </subcellularLocation>
</comment>
<evidence type="ECO:0000256" key="5">
    <source>
        <dbReference type="SAM" id="MobiDB-lite"/>
    </source>
</evidence>
<proteinExistence type="predicted"/>
<protein>
    <submittedName>
        <fullName evidence="7">Tetraspanin family-domain-containing protein</fullName>
    </submittedName>
</protein>